<organism evidence="2 3">
    <name type="scientific">Epilithonimonas bovis DSM 19482</name>
    <dbReference type="NCBI Taxonomy" id="1121284"/>
    <lineage>
        <taxon>Bacteria</taxon>
        <taxon>Pseudomonadati</taxon>
        <taxon>Bacteroidota</taxon>
        <taxon>Flavobacteriia</taxon>
        <taxon>Flavobacteriales</taxon>
        <taxon>Weeksellaceae</taxon>
        <taxon>Chryseobacterium group</taxon>
        <taxon>Epilithonimonas</taxon>
    </lineage>
</organism>
<dbReference type="EMBL" id="FTPU01000047">
    <property type="protein sequence ID" value="SIT98261.1"/>
    <property type="molecule type" value="Genomic_DNA"/>
</dbReference>
<keyword evidence="1" id="KW-0732">Signal</keyword>
<dbReference type="OrthoDB" id="1450858at2"/>
<name>A0A1U7Q165_9FLAO</name>
<accession>A0A1U7Q165</accession>
<dbReference type="Proteomes" id="UP000187261">
    <property type="component" value="Unassembled WGS sequence"/>
</dbReference>
<dbReference type="RefSeq" id="WP_143746045.1">
    <property type="nucleotide sequence ID" value="NZ_FTPU01000047.1"/>
</dbReference>
<dbReference type="SUPFAM" id="SSF49464">
    <property type="entry name" value="Carboxypeptidase regulatory domain-like"/>
    <property type="match status" value="1"/>
</dbReference>
<evidence type="ECO:0000313" key="3">
    <source>
        <dbReference type="Proteomes" id="UP000187261"/>
    </source>
</evidence>
<sequence>MKTFLLSLFLMPLSFVFSQQISGSVVSDSASVRHLLVINIDSQDKTYTDDTGQFTLSASVGQKLRFVKEGYERKDILIKNNDYLTVNISKVIIEIPEVEIKKKLSGDLAKDSKLFDENKQKVALNNDLWHYYKAPASLEVLKAKPGEFVQPVSGGFGIGKINNKWVITDLVEWLRKNLTDDYFTSMGLGKAEINSFLYFSLRSFDSRIILKYGLCSDGDVGNLKLHFENSLLQYRTSK</sequence>
<proteinExistence type="predicted"/>
<reference evidence="3" key="1">
    <citation type="submission" date="2016-10" db="EMBL/GenBank/DDBJ databases">
        <authorList>
            <person name="Varghese N."/>
            <person name="Submissions S."/>
        </authorList>
    </citation>
    <scope>NUCLEOTIDE SEQUENCE [LARGE SCALE GENOMIC DNA]</scope>
    <source>
        <strain evidence="3">DSM 19482</strain>
    </source>
</reference>
<feature type="signal peptide" evidence="1">
    <location>
        <begin position="1"/>
        <end position="18"/>
    </location>
</feature>
<dbReference type="AlphaFoldDB" id="A0A1U7Q165"/>
<evidence type="ECO:0008006" key="4">
    <source>
        <dbReference type="Google" id="ProtNLM"/>
    </source>
</evidence>
<dbReference type="STRING" id="1121284.SAMN05660493_02999"/>
<protein>
    <recommendedName>
        <fullName evidence="4">CarboxypepD_reg-like domain-containing protein</fullName>
    </recommendedName>
</protein>
<evidence type="ECO:0000313" key="2">
    <source>
        <dbReference type="EMBL" id="SIT98261.1"/>
    </source>
</evidence>
<evidence type="ECO:0000256" key="1">
    <source>
        <dbReference type="SAM" id="SignalP"/>
    </source>
</evidence>
<keyword evidence="3" id="KW-1185">Reference proteome</keyword>
<feature type="chain" id="PRO_5012707901" description="CarboxypepD_reg-like domain-containing protein" evidence="1">
    <location>
        <begin position="19"/>
        <end position="238"/>
    </location>
</feature>
<gene>
    <name evidence="2" type="ORF">SAMN05660493_02999</name>
</gene>
<dbReference type="InterPro" id="IPR008969">
    <property type="entry name" value="CarboxyPept-like_regulatory"/>
</dbReference>